<gene>
    <name evidence="2" type="ORF">ISF_03733</name>
</gene>
<feature type="coiled-coil region" evidence="1">
    <location>
        <begin position="183"/>
        <end position="210"/>
    </location>
</feature>
<protein>
    <submittedName>
        <fullName evidence="2">Uncharacterized protein</fullName>
    </submittedName>
</protein>
<dbReference type="GeneID" id="30020025"/>
<keyword evidence="3" id="KW-1185">Reference proteome</keyword>
<proteinExistence type="predicted"/>
<accession>A0A167ZIF8</accession>
<dbReference type="Proteomes" id="UP000076744">
    <property type="component" value="Unassembled WGS sequence"/>
</dbReference>
<evidence type="ECO:0000313" key="3">
    <source>
        <dbReference type="Proteomes" id="UP000076744"/>
    </source>
</evidence>
<organism evidence="2 3">
    <name type="scientific">Cordyceps fumosorosea (strain ARSEF 2679)</name>
    <name type="common">Isaria fumosorosea</name>
    <dbReference type="NCBI Taxonomy" id="1081104"/>
    <lineage>
        <taxon>Eukaryota</taxon>
        <taxon>Fungi</taxon>
        <taxon>Dikarya</taxon>
        <taxon>Ascomycota</taxon>
        <taxon>Pezizomycotina</taxon>
        <taxon>Sordariomycetes</taxon>
        <taxon>Hypocreomycetidae</taxon>
        <taxon>Hypocreales</taxon>
        <taxon>Cordycipitaceae</taxon>
        <taxon>Cordyceps</taxon>
    </lineage>
</organism>
<dbReference type="OrthoDB" id="3439512at2759"/>
<keyword evidence="1" id="KW-0175">Coiled coil</keyword>
<dbReference type="EMBL" id="AZHB01000007">
    <property type="protein sequence ID" value="OAA67557.1"/>
    <property type="molecule type" value="Genomic_DNA"/>
</dbReference>
<evidence type="ECO:0000313" key="2">
    <source>
        <dbReference type="EMBL" id="OAA67557.1"/>
    </source>
</evidence>
<sequence>MHDSHFPSIRDNLPLFEDRRKGMADVVEFYIYCNPPLLPQGVSEVIRRVQDTESRSSVTTAVQDNLFVIADEDIDALDPDADYESPLADSDVDVSVISPDARMMPWAEHRRRSHTYADADVYPVLITEAHHKTAWRGLEYLHPDVTFAGLLAHAGHADEHRFAAETGCLVSYDVRQTVVYLGSDEGQERLDSAVERLESMTKQYVEHKERAPQLLPPLPIFPAAEWAAVVAAAASHDFFDDIPADIKASLPDSVVPWTDPFKNDESLI</sequence>
<evidence type="ECO:0000256" key="1">
    <source>
        <dbReference type="SAM" id="Coils"/>
    </source>
</evidence>
<dbReference type="AlphaFoldDB" id="A0A167ZIF8"/>
<comment type="caution">
    <text evidence="2">The sequence shown here is derived from an EMBL/GenBank/DDBJ whole genome shotgun (WGS) entry which is preliminary data.</text>
</comment>
<reference evidence="2 3" key="1">
    <citation type="journal article" date="2016" name="Genome Biol. Evol.">
        <title>Divergent and convergent evolution of fungal pathogenicity.</title>
        <authorList>
            <person name="Shang Y."/>
            <person name="Xiao G."/>
            <person name="Zheng P."/>
            <person name="Cen K."/>
            <person name="Zhan S."/>
            <person name="Wang C."/>
        </authorList>
    </citation>
    <scope>NUCLEOTIDE SEQUENCE [LARGE SCALE GENOMIC DNA]</scope>
    <source>
        <strain evidence="2 3">ARSEF 2679</strain>
    </source>
</reference>
<name>A0A167ZIF8_CORFA</name>
<dbReference type="RefSeq" id="XP_018705546.1">
    <property type="nucleotide sequence ID" value="XM_018847339.1"/>
</dbReference>